<dbReference type="EMBL" id="AVOT02000515">
    <property type="protein sequence ID" value="MBW0463272.1"/>
    <property type="molecule type" value="Genomic_DNA"/>
</dbReference>
<dbReference type="Proteomes" id="UP000765509">
    <property type="component" value="Unassembled WGS sequence"/>
</dbReference>
<reference evidence="1" key="1">
    <citation type="submission" date="2021-03" db="EMBL/GenBank/DDBJ databases">
        <title>Draft genome sequence of rust myrtle Austropuccinia psidii MF-1, a brazilian biotype.</title>
        <authorList>
            <person name="Quecine M.C."/>
            <person name="Pachon D.M.R."/>
            <person name="Bonatelli M.L."/>
            <person name="Correr F.H."/>
            <person name="Franceschini L.M."/>
            <person name="Leite T.F."/>
            <person name="Margarido G.R.A."/>
            <person name="Almeida C.A."/>
            <person name="Ferrarezi J.A."/>
            <person name="Labate C.A."/>
        </authorList>
    </citation>
    <scope>NUCLEOTIDE SEQUENCE</scope>
    <source>
        <strain evidence="1">MF-1</strain>
    </source>
</reference>
<evidence type="ECO:0000313" key="1">
    <source>
        <dbReference type="EMBL" id="MBW0463272.1"/>
    </source>
</evidence>
<evidence type="ECO:0000313" key="2">
    <source>
        <dbReference type="Proteomes" id="UP000765509"/>
    </source>
</evidence>
<name>A0A9Q3GEH1_9BASI</name>
<protein>
    <submittedName>
        <fullName evidence="1">Uncharacterized protein</fullName>
    </submittedName>
</protein>
<sequence length="135" mass="16267">MTRKGLQIRELLLEVSFQIKFNPEFQKGDWKDEEQVMQIQKLLKDLFTWSMDNRMFSMAASWVEVGITTQNICLKQIPWMDLMDEIKGWNPNKNLKLLEERETRIRENQEAIKSIENSWHMIEPNQIQVPQDREE</sequence>
<proteinExistence type="predicted"/>
<organism evidence="1 2">
    <name type="scientific">Austropuccinia psidii MF-1</name>
    <dbReference type="NCBI Taxonomy" id="1389203"/>
    <lineage>
        <taxon>Eukaryota</taxon>
        <taxon>Fungi</taxon>
        <taxon>Dikarya</taxon>
        <taxon>Basidiomycota</taxon>
        <taxon>Pucciniomycotina</taxon>
        <taxon>Pucciniomycetes</taxon>
        <taxon>Pucciniales</taxon>
        <taxon>Sphaerophragmiaceae</taxon>
        <taxon>Austropuccinia</taxon>
    </lineage>
</organism>
<comment type="caution">
    <text evidence="1">The sequence shown here is derived from an EMBL/GenBank/DDBJ whole genome shotgun (WGS) entry which is preliminary data.</text>
</comment>
<gene>
    <name evidence="1" type="ORF">O181_002987</name>
</gene>
<accession>A0A9Q3GEH1</accession>
<keyword evidence="2" id="KW-1185">Reference proteome</keyword>
<dbReference type="AlphaFoldDB" id="A0A9Q3GEH1"/>